<protein>
    <recommendedName>
        <fullName evidence="3">Protein-glutamine gamma-glutamyltransferase-like C-terminal domain-containing protein</fullName>
    </recommendedName>
</protein>
<feature type="domain" description="Protein-glutamine gamma-glutamyltransferase-like C-terminal" evidence="3">
    <location>
        <begin position="122"/>
        <end position="190"/>
    </location>
</feature>
<reference evidence="4 5" key="1">
    <citation type="submission" date="2017-02" db="EMBL/GenBank/DDBJ databases">
        <title>The new phylogeny of genus Mycobacterium.</title>
        <authorList>
            <person name="Tortoli E."/>
            <person name="Trovato A."/>
            <person name="Cirillo D.M."/>
        </authorList>
    </citation>
    <scope>NUCLEOTIDE SEQUENCE [LARGE SCALE GENOMIC DNA]</scope>
    <source>
        <strain evidence="4 5">FI-09383</strain>
    </source>
</reference>
<dbReference type="AlphaFoldDB" id="A0A1X0CG94"/>
<dbReference type="OrthoDB" id="3389322at2"/>
<dbReference type="STRING" id="81858.BST23_24715"/>
<dbReference type="InterPro" id="IPR025403">
    <property type="entry name" value="TgpA-like_C"/>
</dbReference>
<dbReference type="Pfam" id="PF13559">
    <property type="entry name" value="DUF4129"/>
    <property type="match status" value="1"/>
</dbReference>
<evidence type="ECO:0000256" key="1">
    <source>
        <dbReference type="SAM" id="MobiDB-lite"/>
    </source>
</evidence>
<feature type="region of interest" description="Disordered" evidence="1">
    <location>
        <begin position="197"/>
        <end position="218"/>
    </location>
</feature>
<evidence type="ECO:0000256" key="2">
    <source>
        <dbReference type="SAM" id="Phobius"/>
    </source>
</evidence>
<organism evidence="4 5">
    <name type="scientific">Mycolicibacterium elephantis</name>
    <dbReference type="NCBI Taxonomy" id="81858"/>
    <lineage>
        <taxon>Bacteria</taxon>
        <taxon>Bacillati</taxon>
        <taxon>Actinomycetota</taxon>
        <taxon>Actinomycetes</taxon>
        <taxon>Mycobacteriales</taxon>
        <taxon>Mycobacteriaceae</taxon>
        <taxon>Mycolicibacterium</taxon>
    </lineage>
</organism>
<accession>A0A1X0CG94</accession>
<comment type="caution">
    <text evidence="4">The sequence shown here is derived from an EMBL/GenBank/DDBJ whole genome shotgun (WGS) entry which is preliminary data.</text>
</comment>
<proteinExistence type="predicted"/>
<evidence type="ECO:0000313" key="4">
    <source>
        <dbReference type="EMBL" id="ORA59166.1"/>
    </source>
</evidence>
<evidence type="ECO:0000313" key="5">
    <source>
        <dbReference type="Proteomes" id="UP000192772"/>
    </source>
</evidence>
<dbReference type="RefSeq" id="WP_083043855.1">
    <property type="nucleotide sequence ID" value="NZ_MVHP01000046.1"/>
</dbReference>
<dbReference type="EMBL" id="MVHP01000046">
    <property type="protein sequence ID" value="ORA59166.1"/>
    <property type="molecule type" value="Genomic_DNA"/>
</dbReference>
<feature type="transmembrane region" description="Helical" evidence="2">
    <location>
        <begin position="54"/>
        <end position="76"/>
    </location>
</feature>
<keyword evidence="2" id="KW-1133">Transmembrane helix</keyword>
<keyword evidence="2" id="KW-0472">Membrane</keyword>
<gene>
    <name evidence="4" type="ORF">BST23_24715</name>
</gene>
<dbReference type="Proteomes" id="UP000192772">
    <property type="component" value="Unassembled WGS sequence"/>
</dbReference>
<sequence length="218" mass="23717">MLTIDIDRDAAHEIAQRELAKPIYPKASLSDRIEDWFNDLLYRLLSEASSMPGGWLTITVLGILVAVALIVAVRVIRRTMRTARSGEHALLSGHDLSAAQHRRTAEQFAAAGDWAPAIRHRLRAVARQLEESAVLEPVPGRTATELARDAGRALPELADQLRSAATAFNDVTYGERPGTEAAYRLIVDLDDRLRRAHPASGAGGAATPVSTDGWAEVR</sequence>
<keyword evidence="2" id="KW-0812">Transmembrane</keyword>
<name>A0A1X0CG94_9MYCO</name>
<evidence type="ECO:0000259" key="3">
    <source>
        <dbReference type="Pfam" id="PF13559"/>
    </source>
</evidence>